<dbReference type="AlphaFoldDB" id="A0A385SRD7"/>
<organism evidence="2 3">
    <name type="scientific">Chryseolinea soli</name>
    <dbReference type="NCBI Taxonomy" id="2321403"/>
    <lineage>
        <taxon>Bacteria</taxon>
        <taxon>Pseudomonadati</taxon>
        <taxon>Bacteroidota</taxon>
        <taxon>Cytophagia</taxon>
        <taxon>Cytophagales</taxon>
        <taxon>Fulvivirgaceae</taxon>
        <taxon>Chryseolinea</taxon>
    </lineage>
</organism>
<feature type="compositionally biased region" description="Gly residues" evidence="1">
    <location>
        <begin position="85"/>
        <end position="97"/>
    </location>
</feature>
<evidence type="ECO:0000313" key="2">
    <source>
        <dbReference type="EMBL" id="AYB34353.1"/>
    </source>
</evidence>
<dbReference type="Gene3D" id="2.40.300.10">
    <property type="entry name" value="Head decoration protein D"/>
    <property type="match status" value="1"/>
</dbReference>
<dbReference type="Proteomes" id="UP000266183">
    <property type="component" value="Chromosome"/>
</dbReference>
<feature type="region of interest" description="Disordered" evidence="1">
    <location>
        <begin position="79"/>
        <end position="118"/>
    </location>
</feature>
<sequence>MHDNVIGESKDAKVPAVKGDYTGTGPEYVHDGGKGVQGHSQNGYGVHGISEVGRGVVAESDSNYGLRATSRTLSAARCSSTEGTGVEGEAGGAGDGVRGTSKTGNGVHGISETGYGVKGESNSGRGVAAFSDTNYGLRATSRTLSAARCSSPEGTGVEGEAGGAGDGVRGTSKTGNGVHGISETAYGLRGESNSGRGVAAFSDTNYGLRAVSRTLAAARCSSTNGNGVEGEARGAGTGIVGTSVTGVGVFGKGGRLAGRFEGDVEVTGDIRLTNADFAEDFNVIEDAEPGEVMVLTATDTLQPCTKAYDKKVVGVISGAGNYKPGIILDKQNDDADRKPIAMMGKVYCKVDADISPIETGDMLTTSAIAGYAMKAVDPMKSFGAVIGKALAPLAGGRGLIPILVVLQ</sequence>
<evidence type="ECO:0008006" key="4">
    <source>
        <dbReference type="Google" id="ProtNLM"/>
    </source>
</evidence>
<evidence type="ECO:0000313" key="3">
    <source>
        <dbReference type="Proteomes" id="UP000266183"/>
    </source>
</evidence>
<dbReference type="OrthoDB" id="9765957at2"/>
<gene>
    <name evidence="2" type="ORF">D4L85_28920</name>
</gene>
<feature type="compositionally biased region" description="Gly residues" evidence="1">
    <location>
        <begin position="156"/>
        <end position="168"/>
    </location>
</feature>
<dbReference type="KEGG" id="chk:D4L85_28920"/>
<reference evidence="3" key="1">
    <citation type="submission" date="2018-09" db="EMBL/GenBank/DDBJ databases">
        <title>Chryseolinea sp. KIS68-18 isolated from soil.</title>
        <authorList>
            <person name="Weon H.-Y."/>
            <person name="Kwon S.-W."/>
            <person name="Lee S.A."/>
        </authorList>
    </citation>
    <scope>NUCLEOTIDE SEQUENCE [LARGE SCALE GENOMIC DNA]</scope>
    <source>
        <strain evidence="3">KIS68-18</strain>
    </source>
</reference>
<evidence type="ECO:0000256" key="1">
    <source>
        <dbReference type="SAM" id="MobiDB-lite"/>
    </source>
</evidence>
<dbReference type="RefSeq" id="WP_119757605.1">
    <property type="nucleotide sequence ID" value="NZ_CP032382.1"/>
</dbReference>
<name>A0A385SRD7_9BACT</name>
<accession>A0A385SRD7</accession>
<proteinExistence type="predicted"/>
<protein>
    <recommendedName>
        <fullName evidence="4">Collagen-like protein</fullName>
    </recommendedName>
</protein>
<dbReference type="EMBL" id="CP032382">
    <property type="protein sequence ID" value="AYB34353.1"/>
    <property type="molecule type" value="Genomic_DNA"/>
</dbReference>
<keyword evidence="3" id="KW-1185">Reference proteome</keyword>
<feature type="region of interest" description="Disordered" evidence="1">
    <location>
        <begin position="146"/>
        <end position="176"/>
    </location>
</feature>